<dbReference type="AlphaFoldDB" id="B0MPZ2"/>
<name>B0MPZ2_9FIRM</name>
<protein>
    <submittedName>
        <fullName evidence="1">Uncharacterized protein</fullName>
    </submittedName>
</protein>
<evidence type="ECO:0000313" key="2">
    <source>
        <dbReference type="Proteomes" id="UP000005326"/>
    </source>
</evidence>
<comment type="caution">
    <text evidence="1">The sequence shown here is derived from an EMBL/GenBank/DDBJ whole genome shotgun (WGS) entry which is preliminary data.</text>
</comment>
<organism evidence="1 2">
    <name type="scientific">[Eubacterium] siraeum DSM 15702</name>
    <dbReference type="NCBI Taxonomy" id="428128"/>
    <lineage>
        <taxon>Bacteria</taxon>
        <taxon>Bacillati</taxon>
        <taxon>Bacillota</taxon>
        <taxon>Clostridia</taxon>
        <taxon>Eubacteriales</taxon>
        <taxon>Oscillospiraceae</taxon>
        <taxon>Oscillospiraceae incertae sedis</taxon>
    </lineage>
</organism>
<evidence type="ECO:0000313" key="1">
    <source>
        <dbReference type="EMBL" id="EDS00270.1"/>
    </source>
</evidence>
<reference evidence="1" key="2">
    <citation type="submission" date="2014-06" db="EMBL/GenBank/DDBJ databases">
        <title>Draft genome sequence of Eubacterium siraeum (DSM 15702).</title>
        <authorList>
            <person name="Sudarsanam P."/>
            <person name="Ley R."/>
            <person name="Guruge J."/>
            <person name="Turnbaugh P.J."/>
            <person name="Mahowald M."/>
            <person name="Liep D."/>
            <person name="Gordon J."/>
        </authorList>
    </citation>
    <scope>NUCLEOTIDE SEQUENCE</scope>
    <source>
        <strain evidence="1">DSM 15702</strain>
    </source>
</reference>
<accession>B0MPZ2</accession>
<dbReference type="Gene3D" id="3.40.50.300">
    <property type="entry name" value="P-loop containing nucleotide triphosphate hydrolases"/>
    <property type="match status" value="1"/>
</dbReference>
<dbReference type="Proteomes" id="UP000005326">
    <property type="component" value="Unassembled WGS sequence"/>
</dbReference>
<keyword evidence="2" id="KW-1185">Reference proteome</keyword>
<dbReference type="EMBL" id="ABCA03000050">
    <property type="protein sequence ID" value="EDS00270.1"/>
    <property type="molecule type" value="Genomic_DNA"/>
</dbReference>
<reference evidence="1" key="1">
    <citation type="submission" date="2007-10" db="EMBL/GenBank/DDBJ databases">
        <authorList>
            <person name="Fulton L."/>
            <person name="Clifton S."/>
            <person name="Fulton B."/>
            <person name="Xu J."/>
            <person name="Minx P."/>
            <person name="Pepin K.H."/>
            <person name="Johnson M."/>
            <person name="Thiruvilangam P."/>
            <person name="Bhonagiri V."/>
            <person name="Nash W.E."/>
            <person name="Mardis E.R."/>
            <person name="Wilson R.K."/>
        </authorList>
    </citation>
    <scope>NUCLEOTIDE SEQUENCE [LARGE SCALE GENOMIC DNA]</scope>
    <source>
        <strain evidence="1">DSM 15702</strain>
    </source>
</reference>
<dbReference type="InterPro" id="IPR027417">
    <property type="entry name" value="P-loop_NTPase"/>
</dbReference>
<proteinExistence type="predicted"/>
<sequence>MAESHCKFRLWKCLRLAEGGSGGGTVIATGTPEEVAASPVSYTGRYLAQMLGIERTEQTMLE</sequence>
<gene>
    <name evidence="1" type="ORF">EUBSIR_01946</name>
</gene>